<keyword evidence="3" id="KW-0399">Innate immunity</keyword>
<evidence type="ECO:0000256" key="2">
    <source>
        <dbReference type="ARBA" id="ARBA00022525"/>
    </source>
</evidence>
<keyword evidence="6" id="KW-1015">Disulfide bond</keyword>
<dbReference type="GO" id="GO:0004252">
    <property type="term" value="F:serine-type endopeptidase activity"/>
    <property type="evidence" value="ECO:0007669"/>
    <property type="project" value="InterPro"/>
</dbReference>
<dbReference type="InterPro" id="IPR051333">
    <property type="entry name" value="CLIP_Serine_Protease"/>
</dbReference>
<dbReference type="PRINTS" id="PR00722">
    <property type="entry name" value="CHYMOTRYPSIN"/>
</dbReference>
<dbReference type="Gene3D" id="2.40.10.10">
    <property type="entry name" value="Trypsin-like serine proteases"/>
    <property type="match status" value="2"/>
</dbReference>
<dbReference type="Proteomes" id="UP001153620">
    <property type="component" value="Chromosome 1"/>
</dbReference>
<dbReference type="InterPro" id="IPR038565">
    <property type="entry name" value="CLIP_sf"/>
</dbReference>
<sequence length="333" mass="36804">MNLSLINLILTTLLAVLVESATDGSPCTNFDKSSGICRPFNKCDWAMKKIKRKEITSKQLVRCGYKNREVTVCCKTESNVQNKMQSMKKNSSSIVTSSRKSVQACDKIKKVPLPIHSGYIVGGSAAGKGEFPHHAMLGYPNNLESSYSYGCGGSLISKFFILTAAHCVNSELKKPKVILLGKTSLNDDDHLKSIKISIREVFIHPKFTSRKKYDDIALIKMVSPVAFTKYIKPACLYTKTGLLTEASIITGFGVNETQSVKSTNWLMRADLYEVPLNECRKKYALTGLPKLPDNLRQTQMCATNKNANGTIIDACQGDSGIPHTFLELFINID</sequence>
<dbReference type="InterPro" id="IPR018114">
    <property type="entry name" value="TRYPSIN_HIS"/>
</dbReference>
<dbReference type="InterPro" id="IPR001314">
    <property type="entry name" value="Peptidase_S1A"/>
</dbReference>
<dbReference type="PANTHER" id="PTHR24260:SF136">
    <property type="entry name" value="GH08193P-RELATED"/>
    <property type="match status" value="1"/>
</dbReference>
<feature type="domain" description="Peptidase S1" evidence="10">
    <location>
        <begin position="120"/>
        <end position="333"/>
    </location>
</feature>
<dbReference type="SMART" id="SM00020">
    <property type="entry name" value="Tryp_SPc"/>
    <property type="match status" value="1"/>
</dbReference>
<dbReference type="InterPro" id="IPR001254">
    <property type="entry name" value="Trypsin_dom"/>
</dbReference>
<organism evidence="11 12">
    <name type="scientific">Chironomus riparius</name>
    <dbReference type="NCBI Taxonomy" id="315576"/>
    <lineage>
        <taxon>Eukaryota</taxon>
        <taxon>Metazoa</taxon>
        <taxon>Ecdysozoa</taxon>
        <taxon>Arthropoda</taxon>
        <taxon>Hexapoda</taxon>
        <taxon>Insecta</taxon>
        <taxon>Pterygota</taxon>
        <taxon>Neoptera</taxon>
        <taxon>Endopterygota</taxon>
        <taxon>Diptera</taxon>
        <taxon>Nematocera</taxon>
        <taxon>Chironomoidea</taxon>
        <taxon>Chironomidae</taxon>
        <taxon>Chironominae</taxon>
        <taxon>Chironomus</taxon>
    </lineage>
</organism>
<protein>
    <recommendedName>
        <fullName evidence="10">Peptidase S1 domain-containing protein</fullName>
    </recommendedName>
</protein>
<evidence type="ECO:0000256" key="6">
    <source>
        <dbReference type="ARBA" id="ARBA00023157"/>
    </source>
</evidence>
<comment type="subcellular location">
    <subcellularLocation>
        <location evidence="1">Secreted</location>
    </subcellularLocation>
</comment>
<dbReference type="GO" id="GO:0005576">
    <property type="term" value="C:extracellular region"/>
    <property type="evidence" value="ECO:0007669"/>
    <property type="project" value="UniProtKB-SubCell"/>
</dbReference>
<proteinExistence type="inferred from homology"/>
<dbReference type="PROSITE" id="PS00134">
    <property type="entry name" value="TRYPSIN_HIS"/>
    <property type="match status" value="1"/>
</dbReference>
<dbReference type="InterPro" id="IPR009003">
    <property type="entry name" value="Peptidase_S1_PA"/>
</dbReference>
<dbReference type="SUPFAM" id="SSF50494">
    <property type="entry name" value="Trypsin-like serine proteases"/>
    <property type="match status" value="1"/>
</dbReference>
<dbReference type="Pfam" id="PF00089">
    <property type="entry name" value="Trypsin"/>
    <property type="match status" value="1"/>
</dbReference>
<evidence type="ECO:0000256" key="1">
    <source>
        <dbReference type="ARBA" id="ARBA00004613"/>
    </source>
</evidence>
<comment type="similarity">
    <text evidence="8">Belongs to the peptidase S1 family. CLIP subfamily.</text>
</comment>
<evidence type="ECO:0000256" key="8">
    <source>
        <dbReference type="ARBA" id="ARBA00024195"/>
    </source>
</evidence>
<evidence type="ECO:0000256" key="3">
    <source>
        <dbReference type="ARBA" id="ARBA00022588"/>
    </source>
</evidence>
<dbReference type="InterPro" id="IPR043504">
    <property type="entry name" value="Peptidase_S1_PA_chymotrypsin"/>
</dbReference>
<dbReference type="FunFam" id="2.40.10.10:FF:000028">
    <property type="entry name" value="Serine protease easter"/>
    <property type="match status" value="1"/>
</dbReference>
<dbReference type="CDD" id="cd00190">
    <property type="entry name" value="Tryp_SPc"/>
    <property type="match status" value="1"/>
</dbReference>
<dbReference type="AlphaFoldDB" id="A0A9P0NAN5"/>
<keyword evidence="5" id="KW-0391">Immunity</keyword>
<dbReference type="GO" id="GO:0045087">
    <property type="term" value="P:innate immune response"/>
    <property type="evidence" value="ECO:0007669"/>
    <property type="project" value="UniProtKB-KW"/>
</dbReference>
<evidence type="ECO:0000259" key="10">
    <source>
        <dbReference type="PROSITE" id="PS50240"/>
    </source>
</evidence>
<evidence type="ECO:0000313" key="11">
    <source>
        <dbReference type="EMBL" id="CAH1708379.1"/>
    </source>
</evidence>
<feature type="signal peptide" evidence="9">
    <location>
        <begin position="1"/>
        <end position="20"/>
    </location>
</feature>
<keyword evidence="12" id="KW-1185">Reference proteome</keyword>
<keyword evidence="2" id="KW-0964">Secreted</keyword>
<dbReference type="PROSITE" id="PS50240">
    <property type="entry name" value="TRYPSIN_DOM"/>
    <property type="match status" value="1"/>
</dbReference>
<keyword evidence="4 9" id="KW-0732">Signal</keyword>
<evidence type="ECO:0000256" key="7">
    <source>
        <dbReference type="ARBA" id="ARBA00023180"/>
    </source>
</evidence>
<dbReference type="PANTHER" id="PTHR24260">
    <property type="match status" value="1"/>
</dbReference>
<name>A0A9P0NAN5_9DIPT</name>
<evidence type="ECO:0000256" key="5">
    <source>
        <dbReference type="ARBA" id="ARBA00022859"/>
    </source>
</evidence>
<reference evidence="11" key="1">
    <citation type="submission" date="2022-01" db="EMBL/GenBank/DDBJ databases">
        <authorList>
            <person name="King R."/>
        </authorList>
    </citation>
    <scope>NUCLEOTIDE SEQUENCE</scope>
</reference>
<evidence type="ECO:0000313" key="12">
    <source>
        <dbReference type="Proteomes" id="UP001153620"/>
    </source>
</evidence>
<dbReference type="Gene3D" id="3.30.1640.30">
    <property type="match status" value="1"/>
</dbReference>
<evidence type="ECO:0000256" key="9">
    <source>
        <dbReference type="SAM" id="SignalP"/>
    </source>
</evidence>
<dbReference type="GO" id="GO:0006508">
    <property type="term" value="P:proteolysis"/>
    <property type="evidence" value="ECO:0007669"/>
    <property type="project" value="InterPro"/>
</dbReference>
<accession>A0A9P0NAN5</accession>
<dbReference type="EMBL" id="OU895877">
    <property type="protein sequence ID" value="CAH1708379.1"/>
    <property type="molecule type" value="Genomic_DNA"/>
</dbReference>
<evidence type="ECO:0000256" key="4">
    <source>
        <dbReference type="ARBA" id="ARBA00022729"/>
    </source>
</evidence>
<reference evidence="11" key="2">
    <citation type="submission" date="2022-10" db="EMBL/GenBank/DDBJ databases">
        <authorList>
            <consortium name="ENA_rothamsted_submissions"/>
            <consortium name="culmorum"/>
            <person name="King R."/>
        </authorList>
    </citation>
    <scope>NUCLEOTIDE SEQUENCE</scope>
</reference>
<feature type="chain" id="PRO_5040254278" description="Peptidase S1 domain-containing protein" evidence="9">
    <location>
        <begin position="21"/>
        <end position="333"/>
    </location>
</feature>
<gene>
    <name evidence="11" type="ORF">CHIRRI_LOCUS686</name>
</gene>
<keyword evidence="7" id="KW-0325">Glycoprotein</keyword>